<dbReference type="RefSeq" id="WP_119586315.1">
    <property type="nucleotide sequence ID" value="NZ_JAWVBH010000001.1"/>
</dbReference>
<reference evidence="3 4" key="1">
    <citation type="journal article" date="2016" name="Front. Microbiol.">
        <title>Comprehensive Phylogenetic Analysis of Bovine Non-aureus Staphylococci Species Based on Whole-Genome Sequencing.</title>
        <authorList>
            <person name="Naushad S."/>
            <person name="Barkema H.W."/>
            <person name="Luby C."/>
            <person name="Condas L.A."/>
            <person name="Nobrega D.B."/>
            <person name="Carson D.A."/>
            <person name="De Buck J."/>
        </authorList>
    </citation>
    <scope>NUCLEOTIDE SEQUENCE [LARGE SCALE GENOMIC DNA]</scope>
    <source>
        <strain evidence="3 4">SNUC 4554</strain>
    </source>
</reference>
<accession>A0A418IGU8</accession>
<evidence type="ECO:0000256" key="1">
    <source>
        <dbReference type="ARBA" id="ARBA00006817"/>
    </source>
</evidence>
<sequence>MEAVYAKDDQGAYQTLKLTIEKDSDTVFNLLSTTEGVQKWFPQLSFKERKVGGKMTFHMDEQDDMEMEITAFEDNVAIGYTWDTGAVRFDLYDSGRETVLILDEFLPFDFPHIILDFSGWQFQMQSIKNVAETGKTLDQSECDLDSIKDEVEKQLDLG</sequence>
<protein>
    <recommendedName>
        <fullName evidence="2">Activator of Hsp90 ATPase homologue 1/2-like C-terminal domain-containing protein</fullName>
    </recommendedName>
</protein>
<dbReference type="Pfam" id="PF08327">
    <property type="entry name" value="AHSA1"/>
    <property type="match status" value="1"/>
</dbReference>
<dbReference type="OrthoDB" id="9803476at2"/>
<comment type="similarity">
    <text evidence="1">Belongs to the AHA1 family.</text>
</comment>
<comment type="caution">
    <text evidence="3">The sequence shown here is derived from an EMBL/GenBank/DDBJ whole genome shotgun (WGS) entry which is preliminary data.</text>
</comment>
<dbReference type="Gene3D" id="3.30.530.20">
    <property type="match status" value="1"/>
</dbReference>
<evidence type="ECO:0000259" key="2">
    <source>
        <dbReference type="Pfam" id="PF08327"/>
    </source>
</evidence>
<name>A0A418IGU8_9STAP</name>
<organism evidence="3 4">
    <name type="scientific">Staphylococcus shinii</name>
    <dbReference type="NCBI Taxonomy" id="2912228"/>
    <lineage>
        <taxon>Bacteria</taxon>
        <taxon>Bacillati</taxon>
        <taxon>Bacillota</taxon>
        <taxon>Bacilli</taxon>
        <taxon>Bacillales</taxon>
        <taxon>Staphylococcaceae</taxon>
        <taxon>Staphylococcus</taxon>
    </lineage>
</organism>
<keyword evidence="4" id="KW-1185">Reference proteome</keyword>
<dbReference type="AlphaFoldDB" id="A0A418IGU8"/>
<dbReference type="SUPFAM" id="SSF55961">
    <property type="entry name" value="Bet v1-like"/>
    <property type="match status" value="1"/>
</dbReference>
<dbReference type="InterPro" id="IPR013538">
    <property type="entry name" value="ASHA1/2-like_C"/>
</dbReference>
<dbReference type="EMBL" id="QXUF01000023">
    <property type="protein sequence ID" value="RIN01698.1"/>
    <property type="molecule type" value="Genomic_DNA"/>
</dbReference>
<feature type="domain" description="Activator of Hsp90 ATPase homologue 1/2-like C-terminal" evidence="2">
    <location>
        <begin position="25"/>
        <end position="104"/>
    </location>
</feature>
<gene>
    <name evidence="3" type="ORF">BU112_04775</name>
</gene>
<proteinExistence type="inferred from homology"/>
<dbReference type="Proteomes" id="UP000286317">
    <property type="component" value="Unassembled WGS sequence"/>
</dbReference>
<dbReference type="InterPro" id="IPR023393">
    <property type="entry name" value="START-like_dom_sf"/>
</dbReference>
<evidence type="ECO:0000313" key="3">
    <source>
        <dbReference type="EMBL" id="RIN01698.1"/>
    </source>
</evidence>
<evidence type="ECO:0000313" key="4">
    <source>
        <dbReference type="Proteomes" id="UP000286317"/>
    </source>
</evidence>